<organism evidence="1 2">
    <name type="scientific">Clostridium sartagoforme</name>
    <dbReference type="NCBI Taxonomy" id="84031"/>
    <lineage>
        <taxon>Bacteria</taxon>
        <taxon>Bacillati</taxon>
        <taxon>Bacillota</taxon>
        <taxon>Clostridia</taxon>
        <taxon>Eubacteriales</taxon>
        <taxon>Clostridiaceae</taxon>
        <taxon>Clostridium</taxon>
    </lineage>
</organism>
<evidence type="ECO:0000313" key="1">
    <source>
        <dbReference type="EMBL" id="TGY44393.1"/>
    </source>
</evidence>
<dbReference type="OrthoDB" id="1904391at2"/>
<dbReference type="RefSeq" id="WP_136005541.1">
    <property type="nucleotide sequence ID" value="NZ_SRYR01000001.1"/>
</dbReference>
<protein>
    <submittedName>
        <fullName evidence="1">Uncharacterized protein</fullName>
    </submittedName>
</protein>
<dbReference type="AlphaFoldDB" id="A0A4S2DT04"/>
<reference evidence="1 2" key="1">
    <citation type="submission" date="2019-04" db="EMBL/GenBank/DDBJ databases">
        <title>Microbes associate with the intestines of laboratory mice.</title>
        <authorList>
            <person name="Navarre W."/>
            <person name="Wong E."/>
            <person name="Huang K."/>
            <person name="Tropini C."/>
            <person name="Ng K."/>
            <person name="Yu B."/>
        </authorList>
    </citation>
    <scope>NUCLEOTIDE SEQUENCE [LARGE SCALE GENOMIC DNA]</scope>
    <source>
        <strain evidence="1 2">NM50_B9-20</strain>
    </source>
</reference>
<keyword evidence="2" id="KW-1185">Reference proteome</keyword>
<gene>
    <name evidence="1" type="ORF">E5347_06160</name>
</gene>
<sequence length="356" mass="41612">MGIFSFFKRFKNGMYENEDDYNFFEDDKRENYIEDIENEEIVSDIEESEDIDKKIEGKEIEELEIEKIGEAYKEESDEPSKEEIDSLIVNEILKVIDIYDDFDKVKTVARDSAIRIGKNNLSELPKFLNNNIHMPEEFENKYSDKEEWKVAVENSVLMIIYSFKGNAVSILERVSQKNAKLNLKATNLLCKLASEGVKTEEIVNWITNNLITFNDENKIIILGFMAQIKNNNQVIGIIQHFYRSFVKSGEIEYAYRTLIHLINAAERFTQGHLKFLKLIAMGKTSIDLSEIMTIDEDEESIIEIRKVSDDLAINMAITYYTLDNNDDDINSKLYYLSEYSLNRKLREDLKILLEER</sequence>
<evidence type="ECO:0000313" key="2">
    <source>
        <dbReference type="Proteomes" id="UP000306888"/>
    </source>
</evidence>
<dbReference type="Proteomes" id="UP000306888">
    <property type="component" value="Unassembled WGS sequence"/>
</dbReference>
<name>A0A4S2DT04_9CLOT</name>
<comment type="caution">
    <text evidence="1">The sequence shown here is derived from an EMBL/GenBank/DDBJ whole genome shotgun (WGS) entry which is preliminary data.</text>
</comment>
<dbReference type="EMBL" id="SRYR01000001">
    <property type="protein sequence ID" value="TGY44393.1"/>
    <property type="molecule type" value="Genomic_DNA"/>
</dbReference>
<accession>A0A4S2DT04</accession>
<proteinExistence type="predicted"/>